<keyword evidence="1" id="KW-1133">Transmembrane helix</keyword>
<dbReference type="Pfam" id="PF04773">
    <property type="entry name" value="FecR"/>
    <property type="match status" value="1"/>
</dbReference>
<dbReference type="GO" id="GO:0016989">
    <property type="term" value="F:sigma factor antagonist activity"/>
    <property type="evidence" value="ECO:0007669"/>
    <property type="project" value="TreeGrafter"/>
</dbReference>
<dbReference type="PANTHER" id="PTHR30273">
    <property type="entry name" value="PERIPLASMIC SIGNAL SENSOR AND SIGMA FACTOR ACTIVATOR FECR-RELATED"/>
    <property type="match status" value="1"/>
</dbReference>
<dbReference type="PIRSF" id="PIRSF018266">
    <property type="entry name" value="FecR"/>
    <property type="match status" value="1"/>
</dbReference>
<dbReference type="OrthoDB" id="649666at2"/>
<dbReference type="InterPro" id="IPR012373">
    <property type="entry name" value="Ferrdict_sens_TM"/>
</dbReference>
<keyword evidence="5" id="KW-1185">Reference proteome</keyword>
<reference evidence="4 5" key="1">
    <citation type="journal article" date="2015" name="Int. J. Syst. Evol. Microbiol.">
        <title>Mariniphaga sediminis sp. nov., isolated from coastal sediment.</title>
        <authorList>
            <person name="Wang F.Q."/>
            <person name="Shen Q.Y."/>
            <person name="Chen G.J."/>
            <person name="Du Z.J."/>
        </authorList>
    </citation>
    <scope>NUCLEOTIDE SEQUENCE [LARGE SCALE GENOMIC DNA]</scope>
    <source>
        <strain evidence="4 5">SY21</strain>
    </source>
</reference>
<dbReference type="Gene3D" id="2.60.120.1440">
    <property type="match status" value="1"/>
</dbReference>
<comment type="caution">
    <text evidence="4">The sequence shown here is derived from an EMBL/GenBank/DDBJ whole genome shotgun (WGS) entry which is preliminary data.</text>
</comment>
<keyword evidence="1" id="KW-0812">Transmembrane</keyword>
<keyword evidence="1" id="KW-0472">Membrane</keyword>
<feature type="domain" description="Protein FecR C-terminal" evidence="3">
    <location>
        <begin position="274"/>
        <end position="337"/>
    </location>
</feature>
<dbReference type="Proteomes" id="UP000266441">
    <property type="component" value="Unassembled WGS sequence"/>
</dbReference>
<dbReference type="InterPro" id="IPR032508">
    <property type="entry name" value="FecR_C"/>
</dbReference>
<evidence type="ECO:0000259" key="3">
    <source>
        <dbReference type="Pfam" id="PF16344"/>
    </source>
</evidence>
<evidence type="ECO:0000256" key="1">
    <source>
        <dbReference type="SAM" id="Phobius"/>
    </source>
</evidence>
<dbReference type="InterPro" id="IPR006860">
    <property type="entry name" value="FecR"/>
</dbReference>
<evidence type="ECO:0000313" key="5">
    <source>
        <dbReference type="Proteomes" id="UP000266441"/>
    </source>
</evidence>
<name>A0A399CZX8_9BACT</name>
<accession>A0A399CZX8</accession>
<dbReference type="PANTHER" id="PTHR30273:SF2">
    <property type="entry name" value="PROTEIN FECR"/>
    <property type="match status" value="1"/>
</dbReference>
<evidence type="ECO:0000313" key="4">
    <source>
        <dbReference type="EMBL" id="RIH64897.1"/>
    </source>
</evidence>
<protein>
    <submittedName>
        <fullName evidence="4">DUF4974 domain-containing protein</fullName>
    </submittedName>
</protein>
<dbReference type="RefSeq" id="WP_119350362.1">
    <property type="nucleotide sequence ID" value="NZ_QWET01000008.1"/>
</dbReference>
<evidence type="ECO:0000259" key="2">
    <source>
        <dbReference type="Pfam" id="PF04773"/>
    </source>
</evidence>
<feature type="domain" description="FecR protein" evidence="2">
    <location>
        <begin position="139"/>
        <end position="231"/>
    </location>
</feature>
<dbReference type="Pfam" id="PF16344">
    <property type="entry name" value="FecR_C"/>
    <property type="match status" value="1"/>
</dbReference>
<proteinExistence type="predicted"/>
<dbReference type="EMBL" id="QWET01000008">
    <property type="protein sequence ID" value="RIH64897.1"/>
    <property type="molecule type" value="Genomic_DNA"/>
</dbReference>
<dbReference type="Gene3D" id="3.55.50.30">
    <property type="match status" value="1"/>
</dbReference>
<organism evidence="4 5">
    <name type="scientific">Mariniphaga sediminis</name>
    <dbReference type="NCBI Taxonomy" id="1628158"/>
    <lineage>
        <taxon>Bacteria</taxon>
        <taxon>Pseudomonadati</taxon>
        <taxon>Bacteroidota</taxon>
        <taxon>Bacteroidia</taxon>
        <taxon>Marinilabiliales</taxon>
        <taxon>Prolixibacteraceae</taxon>
        <taxon>Mariniphaga</taxon>
    </lineage>
</organism>
<feature type="transmembrane region" description="Helical" evidence="1">
    <location>
        <begin position="92"/>
        <end position="116"/>
    </location>
</feature>
<gene>
    <name evidence="4" type="ORF">D1164_12725</name>
</gene>
<dbReference type="AlphaFoldDB" id="A0A399CZX8"/>
<sequence>MSRFQKEIYENLIADNRFVHWASGRDNTEAGYWKDWRMNHPEWEAEFSEALKTVRLFRFETPKISDSEIHYFWQKTRRQINARNRGKQIGRFTLWAGRVAAVLLIPLLVTVVWLYLQNMSVKSDYEQIAQYNNSNPVTVKAPIGGIVDLKLPDGSKVWLNAGSELKYPASFSGAQREVSIVGEAFFDVEKADAPFVVNNLGPQVTVYGTQFNVNAYHNEEDVVVALAKGKVSLTVNNEEQFLEPGEISVFNKDKRTLTIKQMPIDQFVNWRSGELIFRDATLASIARTLERRYNARIKIVDATVANYTYNVIVRVETFEQILELLTLTAPIKYTYIKPEQNADSSYSQAEVIISKDKKRSIKQ</sequence>